<sequence>MRFIIPVLALLATAFGKPTQVKRWACTPGTYSCTTDNKGWQVCNVSGDWVFAGTCPPNTDCVFFPASQSPYCVPPGFQIP</sequence>
<accession>A0A0C3I1K3</accession>
<evidence type="ECO:0008006" key="4">
    <source>
        <dbReference type="Google" id="ProtNLM"/>
    </source>
</evidence>
<proteinExistence type="predicted"/>
<keyword evidence="1" id="KW-0732">Signal</keyword>
<evidence type="ECO:0000256" key="1">
    <source>
        <dbReference type="SAM" id="SignalP"/>
    </source>
</evidence>
<feature type="chain" id="PRO_5002175099" description="Carbohydrate-binding module family 19 domain-containing protein" evidence="1">
    <location>
        <begin position="17"/>
        <end position="80"/>
    </location>
</feature>
<dbReference type="OrthoDB" id="4611802at2759"/>
<keyword evidence="3" id="KW-1185">Reference proteome</keyword>
<reference evidence="2 3" key="1">
    <citation type="submission" date="2014-04" db="EMBL/GenBank/DDBJ databases">
        <authorList>
            <consortium name="DOE Joint Genome Institute"/>
            <person name="Kuo A."/>
            <person name="Martino E."/>
            <person name="Perotto S."/>
            <person name="Kohler A."/>
            <person name="Nagy L.G."/>
            <person name="Floudas D."/>
            <person name="Copeland A."/>
            <person name="Barry K.W."/>
            <person name="Cichocki N."/>
            <person name="Veneault-Fourrey C."/>
            <person name="LaButti K."/>
            <person name="Lindquist E.A."/>
            <person name="Lipzen A."/>
            <person name="Lundell T."/>
            <person name="Morin E."/>
            <person name="Murat C."/>
            <person name="Sun H."/>
            <person name="Tunlid A."/>
            <person name="Henrissat B."/>
            <person name="Grigoriev I.V."/>
            <person name="Hibbett D.S."/>
            <person name="Martin F."/>
            <person name="Nordberg H.P."/>
            <person name="Cantor M.N."/>
            <person name="Hua S.X."/>
        </authorList>
    </citation>
    <scope>NUCLEOTIDE SEQUENCE [LARGE SCALE GENOMIC DNA]</scope>
    <source>
        <strain evidence="2 3">Zn</strain>
    </source>
</reference>
<name>A0A0C3I1K3_OIDMZ</name>
<dbReference type="EMBL" id="KN832870">
    <property type="protein sequence ID" value="KIN08960.1"/>
    <property type="molecule type" value="Genomic_DNA"/>
</dbReference>
<dbReference type="InParanoid" id="A0A0C3I1K3"/>
<feature type="signal peptide" evidence="1">
    <location>
        <begin position="1"/>
        <end position="16"/>
    </location>
</feature>
<gene>
    <name evidence="2" type="ORF">OIDMADRAFT_16796</name>
</gene>
<reference evidence="3" key="2">
    <citation type="submission" date="2015-01" db="EMBL/GenBank/DDBJ databases">
        <title>Evolutionary Origins and Diversification of the Mycorrhizal Mutualists.</title>
        <authorList>
            <consortium name="DOE Joint Genome Institute"/>
            <consortium name="Mycorrhizal Genomics Consortium"/>
            <person name="Kohler A."/>
            <person name="Kuo A."/>
            <person name="Nagy L.G."/>
            <person name="Floudas D."/>
            <person name="Copeland A."/>
            <person name="Barry K.W."/>
            <person name="Cichocki N."/>
            <person name="Veneault-Fourrey C."/>
            <person name="LaButti K."/>
            <person name="Lindquist E.A."/>
            <person name="Lipzen A."/>
            <person name="Lundell T."/>
            <person name="Morin E."/>
            <person name="Murat C."/>
            <person name="Riley R."/>
            <person name="Ohm R."/>
            <person name="Sun H."/>
            <person name="Tunlid A."/>
            <person name="Henrissat B."/>
            <person name="Grigoriev I.V."/>
            <person name="Hibbett D.S."/>
            <person name="Martin F."/>
        </authorList>
    </citation>
    <scope>NUCLEOTIDE SEQUENCE [LARGE SCALE GENOMIC DNA]</scope>
    <source>
        <strain evidence="3">Zn</strain>
    </source>
</reference>
<evidence type="ECO:0000313" key="2">
    <source>
        <dbReference type="EMBL" id="KIN08960.1"/>
    </source>
</evidence>
<dbReference type="Proteomes" id="UP000054321">
    <property type="component" value="Unassembled WGS sequence"/>
</dbReference>
<evidence type="ECO:0000313" key="3">
    <source>
        <dbReference type="Proteomes" id="UP000054321"/>
    </source>
</evidence>
<dbReference type="HOGENOM" id="CLU_186261_0_0_1"/>
<dbReference type="AlphaFoldDB" id="A0A0C3I1K3"/>
<protein>
    <recommendedName>
        <fullName evidence="4">Carbohydrate-binding module family 19 domain-containing protein</fullName>
    </recommendedName>
</protein>
<organism evidence="2 3">
    <name type="scientific">Oidiodendron maius (strain Zn)</name>
    <dbReference type="NCBI Taxonomy" id="913774"/>
    <lineage>
        <taxon>Eukaryota</taxon>
        <taxon>Fungi</taxon>
        <taxon>Dikarya</taxon>
        <taxon>Ascomycota</taxon>
        <taxon>Pezizomycotina</taxon>
        <taxon>Leotiomycetes</taxon>
        <taxon>Leotiomycetes incertae sedis</taxon>
        <taxon>Myxotrichaceae</taxon>
        <taxon>Oidiodendron</taxon>
    </lineage>
</organism>